<keyword evidence="7" id="KW-1185">Reference proteome</keyword>
<accession>A0A4P9WXW3</accession>
<reference evidence="5" key="2">
    <citation type="submission" date="2018-04" db="EMBL/GenBank/DDBJ databases">
        <title>Leveraging single-cell genomics to expand the Fungal Tree of Life.</title>
        <authorList>
            <consortium name="DOE Joint Genome Institute"/>
            <person name="Ahrendt S.R."/>
            <person name="Quandt C.A."/>
            <person name="Ciobanu D."/>
            <person name="Clum A."/>
            <person name="Salamov A."/>
            <person name="Andreopoulos B."/>
            <person name="Cheng J.-F."/>
            <person name="Woyke T."/>
            <person name="Pelin A."/>
            <person name="Henrissat B."/>
            <person name="Benny G.L."/>
            <person name="Smith M.E."/>
            <person name="James T.Y."/>
            <person name="Grigoriev I.V."/>
        </authorList>
    </citation>
    <scope>NUCLEOTIDE SEQUENCE</scope>
    <source>
        <strain evidence="5">ATCC 52028</strain>
    </source>
</reference>
<evidence type="ECO:0000256" key="3">
    <source>
        <dbReference type="SAM" id="SignalP"/>
    </source>
</evidence>
<proteinExistence type="predicted"/>
<dbReference type="AlphaFoldDB" id="A0A4P9WXW3"/>
<feature type="signal peptide" evidence="3">
    <location>
        <begin position="1"/>
        <end position="18"/>
    </location>
</feature>
<feature type="chain" id="PRO_5036118866" evidence="3">
    <location>
        <begin position="19"/>
        <end position="320"/>
    </location>
</feature>
<dbReference type="EMBL" id="ML010317">
    <property type="protein sequence ID" value="RKO96136.1"/>
    <property type="molecule type" value="Genomic_DNA"/>
</dbReference>
<evidence type="ECO:0000256" key="1">
    <source>
        <dbReference type="SAM" id="MobiDB-lite"/>
    </source>
</evidence>
<evidence type="ECO:0000256" key="2">
    <source>
        <dbReference type="SAM" id="Phobius"/>
    </source>
</evidence>
<reference evidence="4" key="3">
    <citation type="submission" date="2018-08" db="EMBL/GenBank/DDBJ databases">
        <title>Leveraging single-cell genomics to expand the Fungal Tree of Life.</title>
        <authorList>
            <consortium name="DOE Joint Genome Institute"/>
            <person name="Ahrendt S.R."/>
            <person name="Quandt C.A."/>
            <person name="Ciobanu D."/>
            <person name="Clum A."/>
            <person name="Salamov A."/>
            <person name="Andreopoulos B."/>
            <person name="Cheng J.-F."/>
            <person name="Woyke T."/>
            <person name="Pelin A."/>
            <person name="Henrissat B."/>
            <person name="Reynolds N."/>
            <person name="Benny G.L."/>
            <person name="Smith M.E."/>
            <person name="James T.Y."/>
            <person name="Grigoriev I.V."/>
        </authorList>
    </citation>
    <scope>NUCLEOTIDE SEQUENCE</scope>
    <source>
        <strain evidence="4">ATCC 52028</strain>
    </source>
</reference>
<keyword evidence="2" id="KW-1133">Transmembrane helix</keyword>
<protein>
    <submittedName>
        <fullName evidence="4">Uncharacterized protein</fullName>
    </submittedName>
</protein>
<keyword evidence="2" id="KW-0472">Membrane</keyword>
<sequence length="320" mass="36538">MFLIRIFGYLALACLTLATPVHDMDAEAKQAFRDVQRFYYETDTNQALIEIAHRMRESPTFHIMIDHAVNALAPEHASSETLDNRRRHWYTTFSQPRTVRSVLSYGRVAAMDFHQRVELATVTKDGVDRLCRDMLSQAASSFSKRLVSDLQLATLPKVRVPSGLVRRATADLTPMEEKVFGFSTQYMNFAFGLAAVVSISKTARMLMAKVPFLKKLPLYSHGAHAPWPLQQTWSDMALFGGVVVFSLFCTWAWSTYSGFIEGRQRKVDAAYLAEQRQIELEEAREAAHQRKRSRHRISRHFKPQDTPSPQNSDVLYESDS</sequence>
<reference evidence="6 7" key="1">
    <citation type="journal article" date="2018" name="Nat. Microbiol.">
        <title>Leveraging single-cell genomics to expand the fungal tree of life.</title>
        <authorList>
            <person name="Ahrendt S.R."/>
            <person name="Quandt C.A."/>
            <person name="Ciobanu D."/>
            <person name="Clum A."/>
            <person name="Salamov A."/>
            <person name="Andreopoulos B."/>
            <person name="Cheng J.F."/>
            <person name="Woyke T."/>
            <person name="Pelin A."/>
            <person name="Henrissat B."/>
            <person name="Reynolds N.K."/>
            <person name="Benny G.L."/>
            <person name="Smith M.E."/>
            <person name="James T.Y."/>
            <person name="Grigoriev I.V."/>
        </authorList>
    </citation>
    <scope>NUCLEOTIDE SEQUENCE [LARGE SCALE GENOMIC DNA]</scope>
    <source>
        <strain evidence="6 7">ATCC 52028</strain>
    </source>
</reference>
<dbReference type="EMBL" id="ML014648">
    <property type="protein sequence ID" value="RKO98199.1"/>
    <property type="molecule type" value="Genomic_DNA"/>
</dbReference>
<keyword evidence="3" id="KW-0732">Signal</keyword>
<organism evidence="4 6">
    <name type="scientific">Caulochytrium protostelioides</name>
    <dbReference type="NCBI Taxonomy" id="1555241"/>
    <lineage>
        <taxon>Eukaryota</taxon>
        <taxon>Fungi</taxon>
        <taxon>Fungi incertae sedis</taxon>
        <taxon>Chytridiomycota</taxon>
        <taxon>Chytridiomycota incertae sedis</taxon>
        <taxon>Chytridiomycetes</taxon>
        <taxon>Caulochytriales</taxon>
        <taxon>Caulochytriaceae</taxon>
        <taxon>Caulochytrium</taxon>
    </lineage>
</organism>
<dbReference type="Proteomes" id="UP000274922">
    <property type="component" value="Unassembled WGS sequence"/>
</dbReference>
<name>A0A4P9WXW3_9FUNG</name>
<feature type="transmembrane region" description="Helical" evidence="2">
    <location>
        <begin position="236"/>
        <end position="256"/>
    </location>
</feature>
<feature type="compositionally biased region" description="Basic residues" evidence="1">
    <location>
        <begin position="289"/>
        <end position="301"/>
    </location>
</feature>
<feature type="region of interest" description="Disordered" evidence="1">
    <location>
        <begin position="283"/>
        <end position="320"/>
    </location>
</feature>
<gene>
    <name evidence="4" type="ORF">CAUPRSCDRAFT_12165</name>
    <name evidence="5" type="ORF">CXG81DRAFT_21555</name>
</gene>
<keyword evidence="2" id="KW-0812">Transmembrane</keyword>
<dbReference type="Proteomes" id="UP000268535">
    <property type="component" value="Unassembled WGS sequence"/>
</dbReference>
<evidence type="ECO:0000313" key="5">
    <source>
        <dbReference type="EMBL" id="RKO98199.1"/>
    </source>
</evidence>
<evidence type="ECO:0000313" key="4">
    <source>
        <dbReference type="EMBL" id="RKO96136.1"/>
    </source>
</evidence>
<evidence type="ECO:0000313" key="6">
    <source>
        <dbReference type="Proteomes" id="UP000268535"/>
    </source>
</evidence>
<evidence type="ECO:0000313" key="7">
    <source>
        <dbReference type="Proteomes" id="UP000274922"/>
    </source>
</evidence>